<protein>
    <recommendedName>
        <fullName evidence="3">DUF2281 domain-containing protein</fullName>
    </recommendedName>
</protein>
<sequence length="57" mass="6831">MTVKEELIQIIDNMPEEKVNNVLDFIKKEKYLDEAIKLEENGQVYVKTIEELEEFEK</sequence>
<evidence type="ECO:0000313" key="2">
    <source>
        <dbReference type="Proteomes" id="UP000001803"/>
    </source>
</evidence>
<organism evidence="1 2">
    <name type="scientific">Brachyspira hyodysenteriae (strain ATCC 49526 / WA1)</name>
    <dbReference type="NCBI Taxonomy" id="565034"/>
    <lineage>
        <taxon>Bacteria</taxon>
        <taxon>Pseudomonadati</taxon>
        <taxon>Spirochaetota</taxon>
        <taxon>Spirochaetia</taxon>
        <taxon>Brachyspirales</taxon>
        <taxon>Brachyspiraceae</taxon>
        <taxon>Brachyspira</taxon>
    </lineage>
</organism>
<evidence type="ECO:0008006" key="3">
    <source>
        <dbReference type="Google" id="ProtNLM"/>
    </source>
</evidence>
<dbReference type="AlphaFoldDB" id="A0A3B6V9E8"/>
<dbReference type="GeneID" id="63962914"/>
<keyword evidence="2" id="KW-1185">Reference proteome</keyword>
<name>A0A3B6V9E8_BRAHW</name>
<proteinExistence type="predicted"/>
<accession>A0A3B6V9E8</accession>
<gene>
    <name evidence="1" type="ordered locus">BHWA1_01819</name>
</gene>
<dbReference type="Proteomes" id="UP000001803">
    <property type="component" value="Chromosome"/>
</dbReference>
<dbReference type="RefSeq" id="WP_012671322.1">
    <property type="nucleotide sequence ID" value="NC_012225.1"/>
</dbReference>
<reference evidence="1 2" key="1">
    <citation type="journal article" date="2009" name="PLoS ONE">
        <title>Genome sequence of the pathogenic intestinal spirochete Brachyspira hyodysenteriae reveals adaptations to its lifestyle in the porcine large intestine.</title>
        <authorList>
            <person name="Bellgard M.I."/>
            <person name="Wanchanthuek P."/>
            <person name="La T."/>
            <person name="Ryan K."/>
            <person name="Moolhuijzen P."/>
            <person name="Albertyn Z."/>
            <person name="Shaban B."/>
            <person name="Motro Y."/>
            <person name="Dunn D.S."/>
            <person name="Schibeci D."/>
            <person name="Hunter A."/>
            <person name="Barrero R."/>
            <person name="Phillips N.D."/>
            <person name="Hampson D.J."/>
        </authorList>
    </citation>
    <scope>NUCLEOTIDE SEQUENCE [LARGE SCALE GENOMIC DNA]</scope>
    <source>
        <strain evidence="2">ATCC 49526 / WA1</strain>
    </source>
</reference>
<dbReference type="EMBL" id="CP001357">
    <property type="protein sequence ID" value="ACN84282.1"/>
    <property type="molecule type" value="Genomic_DNA"/>
</dbReference>
<dbReference type="STRING" id="565034.BHWA1_01819"/>
<dbReference type="KEGG" id="bhy:BHWA1_01819"/>
<evidence type="ECO:0000313" key="1">
    <source>
        <dbReference type="EMBL" id="ACN84282.1"/>
    </source>
</evidence>